<dbReference type="AlphaFoldDB" id="A0A1M6QWW1"/>
<evidence type="ECO:0000259" key="2">
    <source>
        <dbReference type="Pfam" id="PF03372"/>
    </source>
</evidence>
<feature type="compositionally biased region" description="Gly residues" evidence="1">
    <location>
        <begin position="7"/>
        <end position="17"/>
    </location>
</feature>
<dbReference type="InterPro" id="IPR005135">
    <property type="entry name" value="Endo/exonuclease/phosphatase"/>
</dbReference>
<dbReference type="Gene3D" id="3.60.10.10">
    <property type="entry name" value="Endonuclease/exonuclease/phosphatase"/>
    <property type="match status" value="1"/>
</dbReference>
<feature type="compositionally biased region" description="Low complexity" evidence="1">
    <location>
        <begin position="277"/>
        <end position="288"/>
    </location>
</feature>
<feature type="region of interest" description="Disordered" evidence="1">
    <location>
        <begin position="254"/>
        <end position="320"/>
    </location>
</feature>
<keyword evidence="4" id="KW-1185">Reference proteome</keyword>
<reference evidence="3 4" key="1">
    <citation type="submission" date="2016-11" db="EMBL/GenBank/DDBJ databases">
        <authorList>
            <person name="Jaros S."/>
            <person name="Januszkiewicz K."/>
            <person name="Wedrychowicz H."/>
        </authorList>
    </citation>
    <scope>NUCLEOTIDE SEQUENCE [LARGE SCALE GENOMIC DNA]</scope>
    <source>
        <strain evidence="3 4">CGMCC 4.5723</strain>
    </source>
</reference>
<sequence>MRPFGARGPGARPGGRPGRPTGALARGALTAALALAVALPCLVPETPAHPGALWETVPPWSAPPVPVAAAAVLVRRSLPAGSAALPLLAVRVLGPGPPLVAPDPGAEPNLTVVTHNVDAATSDPAAVSGVLLSAAPDPVAPEEVIRERWEAYDAAPAGPLPYSARKGTAGLWSRHPVVDAAPVDTGKGWARALRAEVDGPGGVSAVYVVRPASVRVDASGFDADRRNAAVRALEEAIAGEPLERVVLMGDLNASVDDRGLRPPTSRRGSRPARRGRGSASAGPRASPGCGSTTSPPVGRRPPDRGRCRRRAATTCRSPPA</sequence>
<dbReference type="STRING" id="758803.SAMN05421803_11661"/>
<dbReference type="OrthoDB" id="4316587at2"/>
<proteinExistence type="predicted"/>
<dbReference type="InterPro" id="IPR036691">
    <property type="entry name" value="Endo/exonu/phosph_ase_sf"/>
</dbReference>
<feature type="region of interest" description="Disordered" evidence="1">
    <location>
        <begin position="1"/>
        <end position="23"/>
    </location>
</feature>
<dbReference type="Proteomes" id="UP000184452">
    <property type="component" value="Unassembled WGS sequence"/>
</dbReference>
<organism evidence="3 4">
    <name type="scientific">Nocardiopsis flavescens</name>
    <dbReference type="NCBI Taxonomy" id="758803"/>
    <lineage>
        <taxon>Bacteria</taxon>
        <taxon>Bacillati</taxon>
        <taxon>Actinomycetota</taxon>
        <taxon>Actinomycetes</taxon>
        <taxon>Streptosporangiales</taxon>
        <taxon>Nocardiopsidaceae</taxon>
        <taxon>Nocardiopsis</taxon>
    </lineage>
</organism>
<dbReference type="RefSeq" id="WP_084737659.1">
    <property type="nucleotide sequence ID" value="NZ_FQZK01000016.1"/>
</dbReference>
<dbReference type="Pfam" id="PF03372">
    <property type="entry name" value="Exo_endo_phos"/>
    <property type="match status" value="1"/>
</dbReference>
<protein>
    <submittedName>
        <fullName evidence="3">Vancomycin resistance protein VanJ</fullName>
    </submittedName>
</protein>
<name>A0A1M6QWW1_9ACTN</name>
<gene>
    <name evidence="3" type="ORF">SAMN05421803_11661</name>
</gene>
<feature type="compositionally biased region" description="Basic residues" evidence="1">
    <location>
        <begin position="267"/>
        <end position="276"/>
    </location>
</feature>
<evidence type="ECO:0000313" key="3">
    <source>
        <dbReference type="EMBL" id="SHK24685.1"/>
    </source>
</evidence>
<accession>A0A1M6QWW1</accession>
<evidence type="ECO:0000256" key="1">
    <source>
        <dbReference type="SAM" id="MobiDB-lite"/>
    </source>
</evidence>
<feature type="domain" description="Endonuclease/exonuclease/phosphatase" evidence="2">
    <location>
        <begin position="114"/>
        <end position="294"/>
    </location>
</feature>
<dbReference type="GO" id="GO:0003824">
    <property type="term" value="F:catalytic activity"/>
    <property type="evidence" value="ECO:0007669"/>
    <property type="project" value="InterPro"/>
</dbReference>
<dbReference type="EMBL" id="FQZK01000016">
    <property type="protein sequence ID" value="SHK24685.1"/>
    <property type="molecule type" value="Genomic_DNA"/>
</dbReference>
<dbReference type="SUPFAM" id="SSF56219">
    <property type="entry name" value="DNase I-like"/>
    <property type="match status" value="1"/>
</dbReference>
<evidence type="ECO:0000313" key="4">
    <source>
        <dbReference type="Proteomes" id="UP000184452"/>
    </source>
</evidence>